<dbReference type="RefSeq" id="XP_040734527.1">
    <property type="nucleotide sequence ID" value="XM_040878564.1"/>
</dbReference>
<sequence>MNVLRRLDDDRISASLLDDEQASVNMWRSKASLWLRRNDKRQKHTLGILIVDPSIKEGHPLWGKGFNFDSPPSLASKSVPNTPVPKDSLFEAVVYWTMKMSMQHLKELEEQPNNFAIAILSIIAVEWLTVKEYVTTRLTQIEWELEVPDFRGHGEKYGLDASLKWLHPFRRNVPRYRKWVTNILNGILSDKNLSPTDPKDNPLMDLREDFLVILRDLETLQAQVQDLVRVVTAIISIEEAKRSAEQNKSLARLTYLAVVFVPLSFVSSFFSMTSDVASLRTTFWIFFAVAVPLTLLSLSVTRWWAITRWLRRGRD</sequence>
<comment type="subcellular location">
    <subcellularLocation>
        <location evidence="1">Membrane</location>
        <topology evidence="1">Multi-pass membrane protein</topology>
    </subcellularLocation>
</comment>
<evidence type="ECO:0000256" key="2">
    <source>
        <dbReference type="ARBA" id="ARBA00022692"/>
    </source>
</evidence>
<comment type="caution">
    <text evidence="6">The sequence shown here is derived from an EMBL/GenBank/DDBJ whole genome shotgun (WGS) entry which is preliminary data.</text>
</comment>
<dbReference type="InterPro" id="IPR002523">
    <property type="entry name" value="MgTranspt_CorA/ZnTranspt_ZntB"/>
</dbReference>
<accession>A0A364L2Q7</accession>
<dbReference type="STRING" id="1196081.A0A364L2Q7"/>
<dbReference type="Pfam" id="PF01544">
    <property type="entry name" value="CorA"/>
    <property type="match status" value="1"/>
</dbReference>
<gene>
    <name evidence="6" type="ORF">BHQ10_006023</name>
</gene>
<dbReference type="Gene3D" id="1.20.58.340">
    <property type="entry name" value="Magnesium transport protein CorA, transmembrane region"/>
    <property type="match status" value="1"/>
</dbReference>
<evidence type="ECO:0000313" key="6">
    <source>
        <dbReference type="EMBL" id="RAO70011.1"/>
    </source>
</evidence>
<reference evidence="6 7" key="1">
    <citation type="journal article" date="2017" name="Biotechnol. Biofuels">
        <title>Differential beta-glucosidase expression as a function of carbon source availability in Talaromyces amestolkiae: a genomic and proteomic approach.</title>
        <authorList>
            <person name="de Eugenio L.I."/>
            <person name="Mendez-Liter J.A."/>
            <person name="Nieto-Dominguez M."/>
            <person name="Alonso L."/>
            <person name="Gil-Munoz J."/>
            <person name="Barriuso J."/>
            <person name="Prieto A."/>
            <person name="Martinez M.J."/>
        </authorList>
    </citation>
    <scope>NUCLEOTIDE SEQUENCE [LARGE SCALE GENOMIC DNA]</scope>
    <source>
        <strain evidence="6 7">CIB</strain>
    </source>
</reference>
<dbReference type="GO" id="GO:0046873">
    <property type="term" value="F:metal ion transmembrane transporter activity"/>
    <property type="evidence" value="ECO:0007669"/>
    <property type="project" value="InterPro"/>
</dbReference>
<dbReference type="OrthoDB" id="3231000at2759"/>
<protein>
    <submittedName>
        <fullName evidence="6">Uncharacterized protein</fullName>
    </submittedName>
</protein>
<organism evidence="6 7">
    <name type="scientific">Talaromyces amestolkiae</name>
    <dbReference type="NCBI Taxonomy" id="1196081"/>
    <lineage>
        <taxon>Eukaryota</taxon>
        <taxon>Fungi</taxon>
        <taxon>Dikarya</taxon>
        <taxon>Ascomycota</taxon>
        <taxon>Pezizomycotina</taxon>
        <taxon>Eurotiomycetes</taxon>
        <taxon>Eurotiomycetidae</taxon>
        <taxon>Eurotiales</taxon>
        <taxon>Trichocomaceae</taxon>
        <taxon>Talaromyces</taxon>
        <taxon>Talaromyces sect. Talaromyces</taxon>
    </lineage>
</organism>
<evidence type="ECO:0000256" key="5">
    <source>
        <dbReference type="SAM" id="Phobius"/>
    </source>
</evidence>
<dbReference type="SUPFAM" id="SSF144083">
    <property type="entry name" value="Magnesium transport protein CorA, transmembrane region"/>
    <property type="match status" value="1"/>
</dbReference>
<dbReference type="AlphaFoldDB" id="A0A364L2Q7"/>
<evidence type="ECO:0000256" key="1">
    <source>
        <dbReference type="ARBA" id="ARBA00004141"/>
    </source>
</evidence>
<feature type="transmembrane region" description="Helical" evidence="5">
    <location>
        <begin position="283"/>
        <end position="305"/>
    </location>
</feature>
<evidence type="ECO:0000313" key="7">
    <source>
        <dbReference type="Proteomes" id="UP000249363"/>
    </source>
</evidence>
<keyword evidence="2 5" id="KW-0812">Transmembrane</keyword>
<keyword evidence="3 5" id="KW-1133">Transmembrane helix</keyword>
<keyword evidence="4 5" id="KW-0472">Membrane</keyword>
<evidence type="ECO:0000256" key="3">
    <source>
        <dbReference type="ARBA" id="ARBA00022989"/>
    </source>
</evidence>
<feature type="transmembrane region" description="Helical" evidence="5">
    <location>
        <begin position="250"/>
        <end position="271"/>
    </location>
</feature>
<keyword evidence="7" id="KW-1185">Reference proteome</keyword>
<name>A0A364L2Q7_TALAM</name>
<dbReference type="InterPro" id="IPR045863">
    <property type="entry name" value="CorA_TM1_TM2"/>
</dbReference>
<dbReference type="Proteomes" id="UP000249363">
    <property type="component" value="Unassembled WGS sequence"/>
</dbReference>
<dbReference type="GeneID" id="63795239"/>
<proteinExistence type="predicted"/>
<evidence type="ECO:0000256" key="4">
    <source>
        <dbReference type="ARBA" id="ARBA00023136"/>
    </source>
</evidence>
<dbReference type="EMBL" id="MIKG01000011">
    <property type="protein sequence ID" value="RAO70011.1"/>
    <property type="molecule type" value="Genomic_DNA"/>
</dbReference>
<dbReference type="GO" id="GO:0016020">
    <property type="term" value="C:membrane"/>
    <property type="evidence" value="ECO:0007669"/>
    <property type="project" value="UniProtKB-SubCell"/>
</dbReference>